<protein>
    <submittedName>
        <fullName evidence="3">HNH endonuclease bacteriophage, HNH Endonuclease, DNA.52A</fullName>
    </submittedName>
</protein>
<keyword evidence="3" id="KW-0255">Endonuclease</keyword>
<dbReference type="InterPro" id="IPR002711">
    <property type="entry name" value="HNH"/>
</dbReference>
<proteinExistence type="predicted"/>
<evidence type="ECO:0000259" key="2">
    <source>
        <dbReference type="Pfam" id="PF01844"/>
    </source>
</evidence>
<sequence>MPASPGNGTRRYMKLRKVFLAECEAAGAPCWLCGQPIDYRVPHKDPKTGAVNKEAFELDHAYPRSTHPELAEDPSNFRPSHRACNLKRSDGKGDLPMGSVSARFLVAPDTSHAYEYGF</sequence>
<accession>A0A8S5VAJ8</accession>
<dbReference type="GO" id="GO:0003676">
    <property type="term" value="F:nucleic acid binding"/>
    <property type="evidence" value="ECO:0007669"/>
    <property type="project" value="InterPro"/>
</dbReference>
<keyword evidence="3" id="KW-0540">Nuclease</keyword>
<keyword evidence="3" id="KW-0378">Hydrolase</keyword>
<dbReference type="Pfam" id="PF01844">
    <property type="entry name" value="HNH"/>
    <property type="match status" value="1"/>
</dbReference>
<organism evidence="3">
    <name type="scientific">Siphoviridae sp. ct6bU4</name>
    <dbReference type="NCBI Taxonomy" id="2825344"/>
    <lineage>
        <taxon>Viruses</taxon>
        <taxon>Duplodnaviria</taxon>
        <taxon>Heunggongvirae</taxon>
        <taxon>Uroviricota</taxon>
        <taxon>Caudoviricetes</taxon>
    </lineage>
</organism>
<evidence type="ECO:0000313" key="3">
    <source>
        <dbReference type="EMBL" id="DAG03712.1"/>
    </source>
</evidence>
<dbReference type="Gene3D" id="1.10.30.50">
    <property type="match status" value="1"/>
</dbReference>
<feature type="region of interest" description="Disordered" evidence="1">
    <location>
        <begin position="65"/>
        <end position="90"/>
    </location>
</feature>
<dbReference type="GO" id="GO:0004519">
    <property type="term" value="F:endonuclease activity"/>
    <property type="evidence" value="ECO:0007669"/>
    <property type="project" value="UniProtKB-KW"/>
</dbReference>
<feature type="domain" description="HNH" evidence="2">
    <location>
        <begin position="33"/>
        <end position="90"/>
    </location>
</feature>
<dbReference type="EMBL" id="BK016234">
    <property type="protein sequence ID" value="DAG03712.1"/>
    <property type="molecule type" value="Genomic_DNA"/>
</dbReference>
<reference evidence="3" key="1">
    <citation type="journal article" date="2021" name="Proc. Natl. Acad. Sci. U.S.A.">
        <title>A Catalog of Tens of Thousands of Viruses from Human Metagenomes Reveals Hidden Associations with Chronic Diseases.</title>
        <authorList>
            <person name="Tisza M.J."/>
            <person name="Buck C.B."/>
        </authorList>
    </citation>
    <scope>NUCLEOTIDE SEQUENCE</scope>
    <source>
        <strain evidence="3">Ct6bU4</strain>
    </source>
</reference>
<dbReference type="GO" id="GO:0008270">
    <property type="term" value="F:zinc ion binding"/>
    <property type="evidence" value="ECO:0007669"/>
    <property type="project" value="InterPro"/>
</dbReference>
<name>A0A8S5VAJ8_9CAUD</name>
<evidence type="ECO:0000256" key="1">
    <source>
        <dbReference type="SAM" id="MobiDB-lite"/>
    </source>
</evidence>